<dbReference type="RefSeq" id="WP_257744022.1">
    <property type="nucleotide sequence ID" value="NZ_CP096115.1"/>
</dbReference>
<dbReference type="GeneID" id="74308265"/>
<dbReference type="GO" id="GO:0005829">
    <property type="term" value="C:cytosol"/>
    <property type="evidence" value="ECO:0007669"/>
    <property type="project" value="TreeGrafter"/>
</dbReference>
<proteinExistence type="predicted"/>
<evidence type="ECO:0000256" key="1">
    <source>
        <dbReference type="ARBA" id="ARBA00022676"/>
    </source>
</evidence>
<accession>A0A9E7PP76</accession>
<dbReference type="EMBL" id="CP096115">
    <property type="protein sequence ID" value="UUX93888.1"/>
    <property type="molecule type" value="Genomic_DNA"/>
</dbReference>
<evidence type="ECO:0000313" key="4">
    <source>
        <dbReference type="EMBL" id="UUX93888.1"/>
    </source>
</evidence>
<keyword evidence="1" id="KW-0328">Glycosyltransferase</keyword>
<evidence type="ECO:0000313" key="5">
    <source>
        <dbReference type="Proteomes" id="UP001060368"/>
    </source>
</evidence>
<dbReference type="PANTHER" id="PTHR42679">
    <property type="entry name" value="S-METHYL-5'-THIOADENOSINE PHOSPHORYLASE"/>
    <property type="match status" value="1"/>
</dbReference>
<dbReference type="InterPro" id="IPR035994">
    <property type="entry name" value="Nucleoside_phosphorylase_sf"/>
</dbReference>
<dbReference type="KEGG" id="mend:L6E24_11150"/>
<reference evidence="4" key="1">
    <citation type="submission" date="2022-04" db="EMBL/GenBank/DDBJ databases">
        <title>Complete genome of Methanoplanus endosymbiosus DSM 3599.</title>
        <authorList>
            <person name="Chen S.-C."/>
            <person name="You Y.-T."/>
            <person name="Zhou Y.-Z."/>
            <person name="Lai M.-C."/>
        </authorList>
    </citation>
    <scope>NUCLEOTIDE SEQUENCE</scope>
    <source>
        <strain evidence="4">DSM 3599</strain>
    </source>
</reference>
<dbReference type="SUPFAM" id="SSF53167">
    <property type="entry name" value="Purine and uridine phosphorylases"/>
    <property type="match status" value="1"/>
</dbReference>
<organism evidence="4 5">
    <name type="scientific">Methanoplanus endosymbiosus</name>
    <dbReference type="NCBI Taxonomy" id="33865"/>
    <lineage>
        <taxon>Archaea</taxon>
        <taxon>Methanobacteriati</taxon>
        <taxon>Methanobacteriota</taxon>
        <taxon>Stenosarchaea group</taxon>
        <taxon>Methanomicrobia</taxon>
        <taxon>Methanomicrobiales</taxon>
        <taxon>Methanomicrobiaceae</taxon>
        <taxon>Methanoplanus</taxon>
    </lineage>
</organism>
<dbReference type="CDD" id="cd09010">
    <property type="entry name" value="MTAP_SsMTAPII_like_MTIP"/>
    <property type="match status" value="1"/>
</dbReference>
<dbReference type="GO" id="GO:0017061">
    <property type="term" value="F:S-methyl-5-thioadenosine phosphorylase activity"/>
    <property type="evidence" value="ECO:0007669"/>
    <property type="project" value="InterPro"/>
</dbReference>
<evidence type="ECO:0000259" key="3">
    <source>
        <dbReference type="Pfam" id="PF01048"/>
    </source>
</evidence>
<keyword evidence="2" id="KW-0808">Transferase</keyword>
<dbReference type="InterPro" id="IPR010044">
    <property type="entry name" value="MTAP"/>
</dbReference>
<name>A0A9E7PP76_9EURY</name>
<evidence type="ECO:0000256" key="2">
    <source>
        <dbReference type="ARBA" id="ARBA00022679"/>
    </source>
</evidence>
<protein>
    <submittedName>
        <fullName evidence="4">MTAP family purine nucleoside phosphorylase</fullName>
    </submittedName>
</protein>
<gene>
    <name evidence="4" type="ORF">L6E24_11150</name>
</gene>
<feature type="domain" description="Nucleoside phosphorylase" evidence="3">
    <location>
        <begin position="2"/>
        <end position="218"/>
    </location>
</feature>
<dbReference type="GO" id="GO:0019509">
    <property type="term" value="P:L-methionine salvage from methylthioadenosine"/>
    <property type="evidence" value="ECO:0007669"/>
    <property type="project" value="TreeGrafter"/>
</dbReference>
<dbReference type="AlphaFoldDB" id="A0A9E7PP76"/>
<sequence length="222" mass="24181">MLGIIGGTSLLYADIPNLKKKTVCTPFGPAEVYLGDIALLMRHQFSTPPHRINFAATISAMKLCGVDRILSIGSTGSLKNEIAPGMFVIPDDYFSYADIPTIFNNSIGHAATSLDLDMRCRLHEIIPDAVMGGTYVQTAGPRFETHAEIRTLKSVGDIVGMTVASEATIANELKIPFAALCSVDNYCNGLCHEELSYEAILERSKAGKERIEKTVREITEKL</sequence>
<dbReference type="GO" id="GO:0009116">
    <property type="term" value="P:nucleoside metabolic process"/>
    <property type="evidence" value="ECO:0007669"/>
    <property type="project" value="InterPro"/>
</dbReference>
<dbReference type="Gene3D" id="3.40.50.1580">
    <property type="entry name" value="Nucleoside phosphorylase domain"/>
    <property type="match status" value="1"/>
</dbReference>
<dbReference type="PANTHER" id="PTHR42679:SF2">
    <property type="entry name" value="S-METHYL-5'-THIOADENOSINE PHOSPHORYLASE"/>
    <property type="match status" value="1"/>
</dbReference>
<dbReference type="Pfam" id="PF01048">
    <property type="entry name" value="PNP_UDP_1"/>
    <property type="match status" value="1"/>
</dbReference>
<dbReference type="Proteomes" id="UP001060368">
    <property type="component" value="Chromosome"/>
</dbReference>
<dbReference type="InterPro" id="IPR000845">
    <property type="entry name" value="Nucleoside_phosphorylase_d"/>
</dbReference>
<keyword evidence="5" id="KW-1185">Reference proteome</keyword>